<reference evidence="4" key="1">
    <citation type="submission" date="2020-11" db="EMBL/GenBank/DDBJ databases">
        <authorList>
            <person name="Tran Van P."/>
        </authorList>
    </citation>
    <scope>NUCLEOTIDE SEQUENCE</scope>
</reference>
<evidence type="ECO:0000313" key="5">
    <source>
        <dbReference type="Proteomes" id="UP000759131"/>
    </source>
</evidence>
<keyword evidence="5" id="KW-1185">Reference proteome</keyword>
<dbReference type="PANTHER" id="PTHR10858:SF23">
    <property type="entry name" value="DEOXYRIBONUCLEASE II"/>
    <property type="match status" value="1"/>
</dbReference>
<dbReference type="GO" id="GO:0006309">
    <property type="term" value="P:apoptotic DNA fragmentation"/>
    <property type="evidence" value="ECO:0007669"/>
    <property type="project" value="TreeGrafter"/>
</dbReference>
<feature type="compositionally biased region" description="Basic residues" evidence="3">
    <location>
        <begin position="85"/>
        <end position="109"/>
    </location>
</feature>
<dbReference type="GO" id="GO:0004531">
    <property type="term" value="F:deoxyribonuclease II activity"/>
    <property type="evidence" value="ECO:0007669"/>
    <property type="project" value="InterPro"/>
</dbReference>
<dbReference type="Proteomes" id="UP000759131">
    <property type="component" value="Unassembled WGS sequence"/>
</dbReference>
<accession>A0A7R9LCS0</accession>
<protein>
    <submittedName>
        <fullName evidence="4">Uncharacterized protein</fullName>
    </submittedName>
</protein>
<sequence length="109" mass="12392">QNVDRIQIPDIGVKDVDWEYTEDHSKWGITTDDKGTAYTCIADINRMKSQFKRGGGSLCFADEKVWHIFKKSVEGIEGCHAKSASNHKKDSHHKESSHHKSGSHHKRGY</sequence>
<gene>
    <name evidence="4" type="ORF">OSB1V03_LOCUS17292</name>
</gene>
<dbReference type="Pfam" id="PF03265">
    <property type="entry name" value="DNase_II"/>
    <property type="match status" value="1"/>
</dbReference>
<dbReference type="EMBL" id="OC875137">
    <property type="protein sequence ID" value="CAD7638235.1"/>
    <property type="molecule type" value="Genomic_DNA"/>
</dbReference>
<organism evidence="4">
    <name type="scientific">Medioppia subpectinata</name>
    <dbReference type="NCBI Taxonomy" id="1979941"/>
    <lineage>
        <taxon>Eukaryota</taxon>
        <taxon>Metazoa</taxon>
        <taxon>Ecdysozoa</taxon>
        <taxon>Arthropoda</taxon>
        <taxon>Chelicerata</taxon>
        <taxon>Arachnida</taxon>
        <taxon>Acari</taxon>
        <taxon>Acariformes</taxon>
        <taxon>Sarcoptiformes</taxon>
        <taxon>Oribatida</taxon>
        <taxon>Brachypylina</taxon>
        <taxon>Oppioidea</taxon>
        <taxon>Oppiidae</taxon>
        <taxon>Medioppia</taxon>
    </lineage>
</organism>
<evidence type="ECO:0000313" key="4">
    <source>
        <dbReference type="EMBL" id="CAD7638235.1"/>
    </source>
</evidence>
<keyword evidence="2" id="KW-0378">Hydrolase</keyword>
<evidence type="ECO:0000256" key="3">
    <source>
        <dbReference type="SAM" id="MobiDB-lite"/>
    </source>
</evidence>
<dbReference type="InterPro" id="IPR004947">
    <property type="entry name" value="DNase_II"/>
</dbReference>
<dbReference type="AlphaFoldDB" id="A0A7R9LCS0"/>
<feature type="region of interest" description="Disordered" evidence="3">
    <location>
        <begin position="80"/>
        <end position="109"/>
    </location>
</feature>
<name>A0A7R9LCS0_9ACAR</name>
<dbReference type="OrthoDB" id="5817700at2759"/>
<dbReference type="PANTHER" id="PTHR10858">
    <property type="entry name" value="DEOXYRIBONUCLEASE II"/>
    <property type="match status" value="1"/>
</dbReference>
<evidence type="ECO:0000256" key="1">
    <source>
        <dbReference type="ARBA" id="ARBA00007527"/>
    </source>
</evidence>
<proteinExistence type="inferred from homology"/>
<feature type="non-terminal residue" evidence="4">
    <location>
        <position position="1"/>
    </location>
</feature>
<dbReference type="EMBL" id="CAJPIZ010020562">
    <property type="protein sequence ID" value="CAG2117339.1"/>
    <property type="molecule type" value="Genomic_DNA"/>
</dbReference>
<comment type="similarity">
    <text evidence="1">Belongs to the DNase II family.</text>
</comment>
<evidence type="ECO:0000256" key="2">
    <source>
        <dbReference type="ARBA" id="ARBA00022801"/>
    </source>
</evidence>